<organism evidence="1 2">
    <name type="scientific">Molorchus minor</name>
    <dbReference type="NCBI Taxonomy" id="1323400"/>
    <lineage>
        <taxon>Eukaryota</taxon>
        <taxon>Metazoa</taxon>
        <taxon>Ecdysozoa</taxon>
        <taxon>Arthropoda</taxon>
        <taxon>Hexapoda</taxon>
        <taxon>Insecta</taxon>
        <taxon>Pterygota</taxon>
        <taxon>Neoptera</taxon>
        <taxon>Endopterygota</taxon>
        <taxon>Coleoptera</taxon>
        <taxon>Polyphaga</taxon>
        <taxon>Cucujiformia</taxon>
        <taxon>Chrysomeloidea</taxon>
        <taxon>Cerambycidae</taxon>
        <taxon>Lamiinae</taxon>
        <taxon>Monochamini</taxon>
        <taxon>Molorchus</taxon>
    </lineage>
</organism>
<evidence type="ECO:0000313" key="1">
    <source>
        <dbReference type="EMBL" id="KAJ8973051.1"/>
    </source>
</evidence>
<evidence type="ECO:0000313" key="2">
    <source>
        <dbReference type="Proteomes" id="UP001162164"/>
    </source>
</evidence>
<accession>A0ABQ9J4K9</accession>
<dbReference type="EMBL" id="JAPWTJ010001248">
    <property type="protein sequence ID" value="KAJ8973051.1"/>
    <property type="molecule type" value="Genomic_DNA"/>
</dbReference>
<name>A0ABQ9J4K9_9CUCU</name>
<protein>
    <submittedName>
        <fullName evidence="1">Uncharacterized protein</fullName>
    </submittedName>
</protein>
<comment type="caution">
    <text evidence="1">The sequence shown here is derived from an EMBL/GenBank/DDBJ whole genome shotgun (WGS) entry which is preliminary data.</text>
</comment>
<sequence>MYAVDGLTNHIFQTNKPISRQRSQQQLIPIVCLSNAGIDFTEAPSIYTTPIMDPIRCTPVEKIEE</sequence>
<reference evidence="1" key="1">
    <citation type="journal article" date="2023" name="Insect Mol. Biol.">
        <title>Genome sequencing provides insights into the evolution of gene families encoding plant cell wall-degrading enzymes in longhorned beetles.</title>
        <authorList>
            <person name="Shin N.R."/>
            <person name="Okamura Y."/>
            <person name="Kirsch R."/>
            <person name="Pauchet Y."/>
        </authorList>
    </citation>
    <scope>NUCLEOTIDE SEQUENCE</scope>
    <source>
        <strain evidence="1">MMC_N1</strain>
    </source>
</reference>
<keyword evidence="2" id="KW-1185">Reference proteome</keyword>
<proteinExistence type="predicted"/>
<dbReference type="Proteomes" id="UP001162164">
    <property type="component" value="Unassembled WGS sequence"/>
</dbReference>
<gene>
    <name evidence="1" type="ORF">NQ317_011331</name>
</gene>